<sequence>MTSASHDLLQTLSVGLALDWIPTLTLVFGGCCSNAVTLEQLTSHYPQSGALVTFSQYVFNSLYALSKLVTFSPLPRLKARRTPFLPLLLQAVLLYTVNFLNNAAFAYHIPMPVHIIFRSGGLVVSMLMGRILMHRRYSTLQTMSVLLVTVGILFTTLSASQSKARTSLVGSTPGTHMSTYATGIAILTVALFFAGFLGIVQDWTNQRYNSDRTHPNGSGAAKDSASLPWQEAMFFHHFLPLPMFLLAKADLSMQFNVLNSSPRIDLVYPVTWSPLSMKISDTSPPPWALSIPSAYVPLLLNTITQVVCISGVQRLASRVTSLTVTLVLAVRKAVSLIISVMLFSSAGRARMDSMDLALMWTGAALVFAGTIGYSIGTGAGRAPKTDKTE</sequence>
<evidence type="ECO:0000313" key="9">
    <source>
        <dbReference type="Proteomes" id="UP000016930"/>
    </source>
</evidence>
<keyword evidence="6 7" id="KW-0472">Membrane</keyword>
<dbReference type="GO" id="GO:0005789">
    <property type="term" value="C:endoplasmic reticulum membrane"/>
    <property type="evidence" value="ECO:0007669"/>
    <property type="project" value="TreeGrafter"/>
</dbReference>
<dbReference type="EMBL" id="KB445815">
    <property type="protein sequence ID" value="EMD31847.1"/>
    <property type="molecule type" value="Genomic_DNA"/>
</dbReference>
<evidence type="ECO:0000256" key="6">
    <source>
        <dbReference type="ARBA" id="ARBA00023136"/>
    </source>
</evidence>
<dbReference type="GO" id="GO:0005464">
    <property type="term" value="F:UDP-xylose transmembrane transporter activity"/>
    <property type="evidence" value="ECO:0007669"/>
    <property type="project" value="TreeGrafter"/>
</dbReference>
<keyword evidence="2" id="KW-0813">Transport</keyword>
<dbReference type="InterPro" id="IPR013657">
    <property type="entry name" value="SCL35B1-4/HUT1"/>
</dbReference>
<dbReference type="HOGENOM" id="CLU_033007_1_1_1"/>
<feature type="transmembrane region" description="Helical" evidence="7">
    <location>
        <begin position="324"/>
        <end position="344"/>
    </location>
</feature>
<dbReference type="Proteomes" id="UP000016930">
    <property type="component" value="Unassembled WGS sequence"/>
</dbReference>
<dbReference type="SUPFAM" id="SSF103481">
    <property type="entry name" value="Multidrug resistance efflux transporter EmrE"/>
    <property type="match status" value="1"/>
</dbReference>
<feature type="transmembrane region" description="Helical" evidence="7">
    <location>
        <begin position="140"/>
        <end position="160"/>
    </location>
</feature>
<keyword evidence="3" id="KW-0762">Sugar transport</keyword>
<evidence type="ECO:0000256" key="3">
    <source>
        <dbReference type="ARBA" id="ARBA00022597"/>
    </source>
</evidence>
<evidence type="ECO:0000256" key="5">
    <source>
        <dbReference type="ARBA" id="ARBA00022989"/>
    </source>
</evidence>
<keyword evidence="4 7" id="KW-0812">Transmembrane</keyword>
<dbReference type="PANTHER" id="PTHR10778">
    <property type="entry name" value="SOLUTE CARRIER FAMILY 35 MEMBER B"/>
    <property type="match status" value="1"/>
</dbReference>
<feature type="transmembrane region" description="Helical" evidence="7">
    <location>
        <begin position="87"/>
        <end position="109"/>
    </location>
</feature>
<accession>M2R0S2</accession>
<dbReference type="GO" id="GO:0005462">
    <property type="term" value="F:UDP-N-acetylglucosamine transmembrane transporter activity"/>
    <property type="evidence" value="ECO:0007669"/>
    <property type="project" value="TreeGrafter"/>
</dbReference>
<protein>
    <recommendedName>
        <fullName evidence="10">UAA transporter</fullName>
    </recommendedName>
</protein>
<organism evidence="8 9">
    <name type="scientific">Ceriporiopsis subvermispora (strain B)</name>
    <name type="common">White-rot fungus</name>
    <name type="synonym">Gelatoporia subvermispora</name>
    <dbReference type="NCBI Taxonomy" id="914234"/>
    <lineage>
        <taxon>Eukaryota</taxon>
        <taxon>Fungi</taxon>
        <taxon>Dikarya</taxon>
        <taxon>Basidiomycota</taxon>
        <taxon>Agaricomycotina</taxon>
        <taxon>Agaricomycetes</taxon>
        <taxon>Polyporales</taxon>
        <taxon>Gelatoporiaceae</taxon>
        <taxon>Gelatoporia</taxon>
    </lineage>
</organism>
<keyword evidence="5 7" id="KW-1133">Transmembrane helix</keyword>
<comment type="subcellular location">
    <subcellularLocation>
        <location evidence="1">Endomembrane system</location>
        <topology evidence="1">Multi-pass membrane protein</topology>
    </subcellularLocation>
</comment>
<evidence type="ECO:0000256" key="4">
    <source>
        <dbReference type="ARBA" id="ARBA00022692"/>
    </source>
</evidence>
<dbReference type="Pfam" id="PF08449">
    <property type="entry name" value="UAA"/>
    <property type="match status" value="2"/>
</dbReference>
<evidence type="ECO:0000256" key="2">
    <source>
        <dbReference type="ARBA" id="ARBA00022448"/>
    </source>
</evidence>
<evidence type="ECO:0000256" key="7">
    <source>
        <dbReference type="SAM" id="Phobius"/>
    </source>
</evidence>
<dbReference type="InterPro" id="IPR037185">
    <property type="entry name" value="EmrE-like"/>
</dbReference>
<evidence type="ECO:0008006" key="10">
    <source>
        <dbReference type="Google" id="ProtNLM"/>
    </source>
</evidence>
<dbReference type="OrthoDB" id="999962at2759"/>
<feature type="transmembrane region" description="Helical" evidence="7">
    <location>
        <begin position="115"/>
        <end position="133"/>
    </location>
</feature>
<name>M2R0S2_CERS8</name>
<keyword evidence="9" id="KW-1185">Reference proteome</keyword>
<evidence type="ECO:0000313" key="8">
    <source>
        <dbReference type="EMBL" id="EMD31847.1"/>
    </source>
</evidence>
<proteinExistence type="predicted"/>
<feature type="transmembrane region" description="Helical" evidence="7">
    <location>
        <begin position="180"/>
        <end position="200"/>
    </location>
</feature>
<evidence type="ECO:0000256" key="1">
    <source>
        <dbReference type="ARBA" id="ARBA00004127"/>
    </source>
</evidence>
<gene>
    <name evidence="8" type="ORF">CERSUDRAFT_162668</name>
</gene>
<reference evidence="8 9" key="1">
    <citation type="journal article" date="2012" name="Proc. Natl. Acad. Sci. U.S.A.">
        <title>Comparative genomics of Ceriporiopsis subvermispora and Phanerochaete chrysosporium provide insight into selective ligninolysis.</title>
        <authorList>
            <person name="Fernandez-Fueyo E."/>
            <person name="Ruiz-Duenas F.J."/>
            <person name="Ferreira P."/>
            <person name="Floudas D."/>
            <person name="Hibbett D.S."/>
            <person name="Canessa P."/>
            <person name="Larrondo L.F."/>
            <person name="James T.Y."/>
            <person name="Seelenfreund D."/>
            <person name="Lobos S."/>
            <person name="Polanco R."/>
            <person name="Tello M."/>
            <person name="Honda Y."/>
            <person name="Watanabe T."/>
            <person name="Watanabe T."/>
            <person name="Ryu J.S."/>
            <person name="Kubicek C.P."/>
            <person name="Schmoll M."/>
            <person name="Gaskell J."/>
            <person name="Hammel K.E."/>
            <person name="St John F.J."/>
            <person name="Vanden Wymelenberg A."/>
            <person name="Sabat G."/>
            <person name="Splinter BonDurant S."/>
            <person name="Syed K."/>
            <person name="Yadav J.S."/>
            <person name="Doddapaneni H."/>
            <person name="Subramanian V."/>
            <person name="Lavin J.L."/>
            <person name="Oguiza J.A."/>
            <person name="Perez G."/>
            <person name="Pisabarro A.G."/>
            <person name="Ramirez L."/>
            <person name="Santoyo F."/>
            <person name="Master E."/>
            <person name="Coutinho P.M."/>
            <person name="Henrissat B."/>
            <person name="Lombard V."/>
            <person name="Magnuson J.K."/>
            <person name="Kuees U."/>
            <person name="Hori C."/>
            <person name="Igarashi K."/>
            <person name="Samejima M."/>
            <person name="Held B.W."/>
            <person name="Barry K.W."/>
            <person name="LaButti K.M."/>
            <person name="Lapidus A."/>
            <person name="Lindquist E.A."/>
            <person name="Lucas S.M."/>
            <person name="Riley R."/>
            <person name="Salamov A.A."/>
            <person name="Hoffmeister D."/>
            <person name="Schwenk D."/>
            <person name="Hadar Y."/>
            <person name="Yarden O."/>
            <person name="de Vries R.P."/>
            <person name="Wiebenga A."/>
            <person name="Stenlid J."/>
            <person name="Eastwood D."/>
            <person name="Grigoriev I.V."/>
            <person name="Berka R.M."/>
            <person name="Blanchette R.A."/>
            <person name="Kersten P."/>
            <person name="Martinez A.T."/>
            <person name="Vicuna R."/>
            <person name="Cullen D."/>
        </authorList>
    </citation>
    <scope>NUCLEOTIDE SEQUENCE [LARGE SCALE GENOMIC DNA]</scope>
    <source>
        <strain evidence="8 9">B</strain>
    </source>
</reference>
<dbReference type="GO" id="GO:0000139">
    <property type="term" value="C:Golgi membrane"/>
    <property type="evidence" value="ECO:0007669"/>
    <property type="project" value="TreeGrafter"/>
</dbReference>
<dbReference type="PANTHER" id="PTHR10778:SF4">
    <property type="entry name" value="NUCLEOTIDE SUGAR TRANSPORTER SLC35B4"/>
    <property type="match status" value="1"/>
</dbReference>
<feature type="transmembrane region" description="Helical" evidence="7">
    <location>
        <begin position="356"/>
        <end position="375"/>
    </location>
</feature>
<dbReference type="AlphaFoldDB" id="M2R0S2"/>